<feature type="region of interest" description="Disordered" evidence="1">
    <location>
        <begin position="150"/>
        <end position="185"/>
    </location>
</feature>
<dbReference type="AlphaFoldDB" id="A0A010QZ61"/>
<dbReference type="Proteomes" id="UP000020467">
    <property type="component" value="Unassembled WGS sequence"/>
</dbReference>
<keyword evidence="3" id="KW-1185">Reference proteome</keyword>
<feature type="compositionally biased region" description="Basic and acidic residues" evidence="1">
    <location>
        <begin position="166"/>
        <end position="185"/>
    </location>
</feature>
<comment type="caution">
    <text evidence="2">The sequence shown here is derived from an EMBL/GenBank/DDBJ whole genome shotgun (WGS) entry which is preliminary data.</text>
</comment>
<dbReference type="EMBL" id="JARH01000348">
    <property type="protein sequence ID" value="EXF81840.1"/>
    <property type="molecule type" value="Genomic_DNA"/>
</dbReference>
<feature type="compositionally biased region" description="Polar residues" evidence="1">
    <location>
        <begin position="15"/>
        <end position="25"/>
    </location>
</feature>
<name>A0A010QZ61_9PEZI</name>
<feature type="region of interest" description="Disordered" evidence="1">
    <location>
        <begin position="15"/>
        <end position="39"/>
    </location>
</feature>
<proteinExistence type="predicted"/>
<dbReference type="KEGG" id="cfj:CFIO01_13488"/>
<evidence type="ECO:0000256" key="1">
    <source>
        <dbReference type="SAM" id="MobiDB-lite"/>
    </source>
</evidence>
<reference evidence="2 3" key="1">
    <citation type="submission" date="2014-02" db="EMBL/GenBank/DDBJ databases">
        <title>The genome sequence of Colletotrichum fioriniae PJ7.</title>
        <authorList>
            <person name="Baroncelli R."/>
            <person name="Thon M.R."/>
        </authorList>
    </citation>
    <scope>NUCLEOTIDE SEQUENCE [LARGE SCALE GENOMIC DNA]</scope>
    <source>
        <strain evidence="2 3">PJ7</strain>
    </source>
</reference>
<evidence type="ECO:0000313" key="2">
    <source>
        <dbReference type="EMBL" id="EXF81840.1"/>
    </source>
</evidence>
<dbReference type="HOGENOM" id="CLU_645583_0_0_1"/>
<accession>A0A010QZ61</accession>
<sequence length="425" mass="46948">MAHSYSDAINIAQNMSSGFQMPTSHPNRRETSVKTSGKKQEARLKMEVGVGNEAERLCDKLFIFSLPSSHIAPPAPRQWSTSRWNTSVAASPVASSFRQTGGNKSGSDGLPFACQALVEGWMRKVAELRCGEVMWVSPQEGTLVTRDLSHQIHGSKAQQRATRHYTRQERMAEGSEKKKEGDQKHHRELGSYFHQSPKFPNQPTLHYTTLHYGYPTRHHQLEVRTSSSSGSSSTSTLLLQVLAATVKVSVQLHTESYSCEYTVPEYAPSQVPFTSDGYITSHASPQPHLKEYIRARPKSPESFKVDDNSKVSSTRRYKRAVAAHYCRASILTYTILDVAATARERTSPLTPPVILNHLTSPHISSLLAELHVIDAVAVTIAAVVTTLALLCAPSIPRTSISIRLCHQALHSHHSLGLSLRCPPLC</sequence>
<protein>
    <submittedName>
        <fullName evidence="2">Uncharacterized protein</fullName>
    </submittedName>
</protein>
<organism evidence="2 3">
    <name type="scientific">Colletotrichum fioriniae PJ7</name>
    <dbReference type="NCBI Taxonomy" id="1445577"/>
    <lineage>
        <taxon>Eukaryota</taxon>
        <taxon>Fungi</taxon>
        <taxon>Dikarya</taxon>
        <taxon>Ascomycota</taxon>
        <taxon>Pezizomycotina</taxon>
        <taxon>Sordariomycetes</taxon>
        <taxon>Hypocreomycetidae</taxon>
        <taxon>Glomerellales</taxon>
        <taxon>Glomerellaceae</taxon>
        <taxon>Colletotrichum</taxon>
        <taxon>Colletotrichum acutatum species complex</taxon>
    </lineage>
</organism>
<feature type="compositionally biased region" description="Basic and acidic residues" evidence="1">
    <location>
        <begin position="27"/>
        <end position="39"/>
    </location>
</feature>
<evidence type="ECO:0000313" key="3">
    <source>
        <dbReference type="Proteomes" id="UP000020467"/>
    </source>
</evidence>
<gene>
    <name evidence="2" type="ORF">CFIO01_13488</name>
</gene>